<proteinExistence type="predicted"/>
<dbReference type="Proteomes" id="UP001364890">
    <property type="component" value="Unassembled WGS sequence"/>
</dbReference>
<accession>A0ABU8F8E6</accession>
<dbReference type="EMBL" id="JBAWSY010000018">
    <property type="protein sequence ID" value="MEI4771292.1"/>
    <property type="molecule type" value="Genomic_DNA"/>
</dbReference>
<dbReference type="RefSeq" id="WP_336498845.1">
    <property type="nucleotide sequence ID" value="NZ_JBAWSY010000018.1"/>
</dbReference>
<dbReference type="Pfam" id="PF11518">
    <property type="entry name" value="DUF3221"/>
    <property type="match status" value="1"/>
</dbReference>
<dbReference type="Gene3D" id="2.40.50.140">
    <property type="entry name" value="Nucleic acid-binding proteins"/>
    <property type="match status" value="1"/>
</dbReference>
<evidence type="ECO:0000313" key="2">
    <source>
        <dbReference type="EMBL" id="MEI4771292.1"/>
    </source>
</evidence>
<evidence type="ECO:0000313" key="3">
    <source>
        <dbReference type="Proteomes" id="UP001364890"/>
    </source>
</evidence>
<feature type="transmembrane region" description="Helical" evidence="1">
    <location>
        <begin position="7"/>
        <end position="25"/>
    </location>
</feature>
<evidence type="ECO:0000256" key="1">
    <source>
        <dbReference type="SAM" id="Phobius"/>
    </source>
</evidence>
<keyword evidence="1" id="KW-0472">Membrane</keyword>
<comment type="caution">
    <text evidence="2">The sequence shown here is derived from an EMBL/GenBank/DDBJ whole genome shotgun (WGS) entry which is preliminary data.</text>
</comment>
<dbReference type="InterPro" id="IPR012340">
    <property type="entry name" value="NA-bd_OB-fold"/>
</dbReference>
<keyword evidence="3" id="KW-1185">Reference proteome</keyword>
<keyword evidence="1" id="KW-1133">Transmembrane helix</keyword>
<dbReference type="InterPro" id="IPR021598">
    <property type="entry name" value="DUF3221"/>
</dbReference>
<organism evidence="2 3">
    <name type="scientific">Psychrobacillus mangrovi</name>
    <dbReference type="NCBI Taxonomy" id="3117745"/>
    <lineage>
        <taxon>Bacteria</taxon>
        <taxon>Bacillati</taxon>
        <taxon>Bacillota</taxon>
        <taxon>Bacilli</taxon>
        <taxon>Bacillales</taxon>
        <taxon>Bacillaceae</taxon>
        <taxon>Psychrobacillus</taxon>
    </lineage>
</organism>
<sequence length="125" mass="13856">MKGKSTVILLLTVLIIAIGATFYFITQFFEDNPTQPQPTGYITGVIVDMKEDGHILVVSNLSVEQAKALSVQEAIDQGKEATWFSLTMDQRSKLEKYDEVKVGHEALAESHPMQGTAKTIEKLNE</sequence>
<gene>
    <name evidence="2" type="ORF">WAX74_16830</name>
</gene>
<reference evidence="2 3" key="1">
    <citation type="submission" date="2024-01" db="EMBL/GenBank/DDBJ databases">
        <title>Seven novel Bacillus-like species.</title>
        <authorList>
            <person name="Liu G."/>
        </authorList>
    </citation>
    <scope>NUCLEOTIDE SEQUENCE [LARGE SCALE GENOMIC DNA]</scope>
    <source>
        <strain evidence="2 3">FJAT-51614</strain>
    </source>
</reference>
<keyword evidence="1" id="KW-0812">Transmembrane</keyword>
<protein>
    <submittedName>
        <fullName evidence="2">DUF3221 domain-containing protein</fullName>
    </submittedName>
</protein>
<name>A0ABU8F8E6_9BACI</name>